<organism evidence="1 2">
    <name type="scientific">Vibrio sinaloensis DSM 21326</name>
    <dbReference type="NCBI Taxonomy" id="945550"/>
    <lineage>
        <taxon>Bacteria</taxon>
        <taxon>Pseudomonadati</taxon>
        <taxon>Pseudomonadota</taxon>
        <taxon>Gammaproteobacteria</taxon>
        <taxon>Vibrionales</taxon>
        <taxon>Vibrionaceae</taxon>
        <taxon>Vibrio</taxon>
        <taxon>Vibrio oreintalis group</taxon>
    </lineage>
</organism>
<evidence type="ECO:0000313" key="2">
    <source>
        <dbReference type="Proteomes" id="UP000006228"/>
    </source>
</evidence>
<protein>
    <recommendedName>
        <fullName evidence="3">NERD domain-containing protein</fullName>
    </recommendedName>
</protein>
<dbReference type="eggNOG" id="COG3410">
    <property type="taxonomic scope" value="Bacteria"/>
</dbReference>
<proteinExistence type="predicted"/>
<accession>E8MCR9</accession>
<sequence length="170" mass="19014">MLSLPLFDFCRSNELPAVNLQGLTAEQGDKLRQDYGLLKKQLCELPHLAGHIYMHLSLPHSEWIADCVVLYRGLIFVIAIDQQSDTYQQHDLVTAHAMARALKEHHSASRDKFIIPVLLAPNAAPQGSAIQVSEDLVAATMCDTGEHLAALIEHFSNQYKDDEILADEWL</sequence>
<evidence type="ECO:0008006" key="3">
    <source>
        <dbReference type="Google" id="ProtNLM"/>
    </source>
</evidence>
<dbReference type="GeneID" id="95571336"/>
<dbReference type="EMBL" id="AEVT01000117">
    <property type="protein sequence ID" value="EGA68095.1"/>
    <property type="molecule type" value="Genomic_DNA"/>
</dbReference>
<evidence type="ECO:0000313" key="1">
    <source>
        <dbReference type="EMBL" id="EGA68095.1"/>
    </source>
</evidence>
<name>E8MCR9_PHOS4</name>
<reference evidence="1 2" key="1">
    <citation type="journal article" date="2012" name="Int. J. Syst. Evol. Microbiol.">
        <title>Vibrio caribbeanicus sp. nov., isolated from the marine sponge Scleritoderma cyanea.</title>
        <authorList>
            <person name="Hoffmann M."/>
            <person name="Monday S.R."/>
            <person name="Allard M.W."/>
            <person name="Strain E.A."/>
            <person name="Whittaker P."/>
            <person name="Naum M."/>
            <person name="McCarthy P.J."/>
            <person name="Lopez J.V."/>
            <person name="Fischer M."/>
            <person name="Brown E.W."/>
        </authorList>
    </citation>
    <scope>NUCLEOTIDE SEQUENCE [LARGE SCALE GENOMIC DNA]</scope>
    <source>
        <strain evidence="2">DSMZ 21326</strain>
    </source>
</reference>
<dbReference type="OrthoDB" id="5869078at2"/>
<comment type="caution">
    <text evidence="1">The sequence shown here is derived from an EMBL/GenBank/DDBJ whole genome shotgun (WGS) entry which is preliminary data.</text>
</comment>
<dbReference type="AlphaFoldDB" id="E8MCR9"/>
<dbReference type="RefSeq" id="WP_008081166.1">
    <property type="nucleotide sequence ID" value="NZ_AEVT01000117.1"/>
</dbReference>
<gene>
    <name evidence="1" type="ORF">VISI1226_15181</name>
</gene>
<dbReference type="Proteomes" id="UP000006228">
    <property type="component" value="Unassembled WGS sequence"/>
</dbReference>